<dbReference type="AlphaFoldDB" id="A0A2G8K5M2"/>
<protein>
    <recommendedName>
        <fullName evidence="2">PDZ domain-containing protein</fullName>
    </recommendedName>
</protein>
<accession>A0A2G8K5M2</accession>
<dbReference type="Proteomes" id="UP000230750">
    <property type="component" value="Unassembled WGS sequence"/>
</dbReference>
<feature type="domain" description="PDZ" evidence="2">
    <location>
        <begin position="85"/>
        <end position="153"/>
    </location>
</feature>
<feature type="compositionally biased region" description="Polar residues" evidence="1">
    <location>
        <begin position="18"/>
        <end position="34"/>
    </location>
</feature>
<dbReference type="SUPFAM" id="SSF50156">
    <property type="entry name" value="PDZ domain-like"/>
    <property type="match status" value="1"/>
</dbReference>
<dbReference type="Gene3D" id="2.30.42.10">
    <property type="match status" value="1"/>
</dbReference>
<sequence length="346" mass="38894">MASMQVLPIVHIRELSAWNPSTGNTTQSDQSSANGWDGDTNDQRVPRKEQLTVRPRSRSRSRSPLRGIKSIFFKKDSVQEPPGNNVNLSHPSTKSPIRFGLHIKVSEDGCFYVARAIENGLASLSTLQQGDVISKLNGTALKGYTLADVSTMFYNIDVRKEITMVILREKEEENGNKLVVQIEVTITLILSVTKIQVYNKPEVHLTATIQSITKVPQMDGNRVSMDTTIDSKSKFRMELYETGSKSQYRVCVIRNEQCSNKVLDGAGNVIHAEAFDKPSQGETTKYPDAKFFYWYAHPEFVGDDVFESFTNKNYFMTVGSNNSLGIEYFRSAALVEPRGRFRVNNV</sequence>
<proteinExistence type="predicted"/>
<gene>
    <name evidence="3" type="ORF">BSL78_19819</name>
</gene>
<feature type="region of interest" description="Disordered" evidence="1">
    <location>
        <begin position="18"/>
        <end position="44"/>
    </location>
</feature>
<dbReference type="EMBL" id="MRZV01000859">
    <property type="protein sequence ID" value="PIK43326.1"/>
    <property type="molecule type" value="Genomic_DNA"/>
</dbReference>
<evidence type="ECO:0000313" key="4">
    <source>
        <dbReference type="Proteomes" id="UP000230750"/>
    </source>
</evidence>
<comment type="caution">
    <text evidence="3">The sequence shown here is derived from an EMBL/GenBank/DDBJ whole genome shotgun (WGS) entry which is preliminary data.</text>
</comment>
<evidence type="ECO:0000256" key="1">
    <source>
        <dbReference type="SAM" id="MobiDB-lite"/>
    </source>
</evidence>
<dbReference type="InterPro" id="IPR001478">
    <property type="entry name" value="PDZ"/>
</dbReference>
<organism evidence="3 4">
    <name type="scientific">Stichopus japonicus</name>
    <name type="common">Sea cucumber</name>
    <dbReference type="NCBI Taxonomy" id="307972"/>
    <lineage>
        <taxon>Eukaryota</taxon>
        <taxon>Metazoa</taxon>
        <taxon>Echinodermata</taxon>
        <taxon>Eleutherozoa</taxon>
        <taxon>Echinozoa</taxon>
        <taxon>Holothuroidea</taxon>
        <taxon>Aspidochirotacea</taxon>
        <taxon>Aspidochirotida</taxon>
        <taxon>Stichopodidae</taxon>
        <taxon>Apostichopus</taxon>
    </lineage>
</organism>
<name>A0A2G8K5M2_STIJA</name>
<dbReference type="InterPro" id="IPR036034">
    <property type="entry name" value="PDZ_sf"/>
</dbReference>
<reference evidence="3 4" key="1">
    <citation type="journal article" date="2017" name="PLoS Biol.">
        <title>The sea cucumber genome provides insights into morphological evolution and visceral regeneration.</title>
        <authorList>
            <person name="Zhang X."/>
            <person name="Sun L."/>
            <person name="Yuan J."/>
            <person name="Sun Y."/>
            <person name="Gao Y."/>
            <person name="Zhang L."/>
            <person name="Li S."/>
            <person name="Dai H."/>
            <person name="Hamel J.F."/>
            <person name="Liu C."/>
            <person name="Yu Y."/>
            <person name="Liu S."/>
            <person name="Lin W."/>
            <person name="Guo K."/>
            <person name="Jin S."/>
            <person name="Xu P."/>
            <person name="Storey K.B."/>
            <person name="Huan P."/>
            <person name="Zhang T."/>
            <person name="Zhou Y."/>
            <person name="Zhang J."/>
            <person name="Lin C."/>
            <person name="Li X."/>
            <person name="Xing L."/>
            <person name="Huo D."/>
            <person name="Sun M."/>
            <person name="Wang L."/>
            <person name="Mercier A."/>
            <person name="Li F."/>
            <person name="Yang H."/>
            <person name="Xiang J."/>
        </authorList>
    </citation>
    <scope>NUCLEOTIDE SEQUENCE [LARGE SCALE GENOMIC DNA]</scope>
    <source>
        <strain evidence="3">Shaxun</strain>
        <tissue evidence="3">Muscle</tissue>
    </source>
</reference>
<evidence type="ECO:0000313" key="3">
    <source>
        <dbReference type="EMBL" id="PIK43326.1"/>
    </source>
</evidence>
<dbReference type="SMART" id="SM00228">
    <property type="entry name" value="PDZ"/>
    <property type="match status" value="1"/>
</dbReference>
<dbReference type="PROSITE" id="PS50106">
    <property type="entry name" value="PDZ"/>
    <property type="match status" value="1"/>
</dbReference>
<evidence type="ECO:0000259" key="2">
    <source>
        <dbReference type="PROSITE" id="PS50106"/>
    </source>
</evidence>
<keyword evidence="4" id="KW-1185">Reference proteome</keyword>